<keyword evidence="2" id="KW-0472">Membrane</keyword>
<name>A0ABR2BNJ4_9ROSI</name>
<evidence type="ECO:0000256" key="1">
    <source>
        <dbReference type="SAM" id="MobiDB-lite"/>
    </source>
</evidence>
<organism evidence="3 4">
    <name type="scientific">Hibiscus sabdariffa</name>
    <name type="common">roselle</name>
    <dbReference type="NCBI Taxonomy" id="183260"/>
    <lineage>
        <taxon>Eukaryota</taxon>
        <taxon>Viridiplantae</taxon>
        <taxon>Streptophyta</taxon>
        <taxon>Embryophyta</taxon>
        <taxon>Tracheophyta</taxon>
        <taxon>Spermatophyta</taxon>
        <taxon>Magnoliopsida</taxon>
        <taxon>eudicotyledons</taxon>
        <taxon>Gunneridae</taxon>
        <taxon>Pentapetalae</taxon>
        <taxon>rosids</taxon>
        <taxon>malvids</taxon>
        <taxon>Malvales</taxon>
        <taxon>Malvaceae</taxon>
        <taxon>Malvoideae</taxon>
        <taxon>Hibiscus</taxon>
    </lineage>
</organism>
<feature type="transmembrane region" description="Helical" evidence="2">
    <location>
        <begin position="26"/>
        <end position="48"/>
    </location>
</feature>
<feature type="region of interest" description="Disordered" evidence="1">
    <location>
        <begin position="124"/>
        <end position="157"/>
    </location>
</feature>
<evidence type="ECO:0000256" key="2">
    <source>
        <dbReference type="SAM" id="Phobius"/>
    </source>
</evidence>
<accession>A0ABR2BNJ4</accession>
<protein>
    <recommendedName>
        <fullName evidence="5">Transmembrane protein</fullName>
    </recommendedName>
</protein>
<dbReference type="Proteomes" id="UP001472677">
    <property type="component" value="Unassembled WGS sequence"/>
</dbReference>
<evidence type="ECO:0000313" key="4">
    <source>
        <dbReference type="Proteomes" id="UP001472677"/>
    </source>
</evidence>
<feature type="transmembrane region" description="Helical" evidence="2">
    <location>
        <begin position="60"/>
        <end position="78"/>
    </location>
</feature>
<dbReference type="EMBL" id="JBBPBM010000104">
    <property type="protein sequence ID" value="KAK8508087.1"/>
    <property type="molecule type" value="Genomic_DNA"/>
</dbReference>
<keyword evidence="2" id="KW-1133">Transmembrane helix</keyword>
<reference evidence="3 4" key="1">
    <citation type="journal article" date="2024" name="G3 (Bethesda)">
        <title>Genome assembly of Hibiscus sabdariffa L. provides insights into metabolisms of medicinal natural products.</title>
        <authorList>
            <person name="Kim T."/>
        </authorList>
    </citation>
    <scope>NUCLEOTIDE SEQUENCE [LARGE SCALE GENOMIC DNA]</scope>
    <source>
        <strain evidence="3">TK-2024</strain>
        <tissue evidence="3">Old leaves</tissue>
    </source>
</reference>
<feature type="compositionally biased region" description="Basic and acidic residues" evidence="1">
    <location>
        <begin position="140"/>
        <end position="157"/>
    </location>
</feature>
<evidence type="ECO:0000313" key="3">
    <source>
        <dbReference type="EMBL" id="KAK8508087.1"/>
    </source>
</evidence>
<evidence type="ECO:0008006" key="5">
    <source>
        <dbReference type="Google" id="ProtNLM"/>
    </source>
</evidence>
<proteinExistence type="predicted"/>
<keyword evidence="4" id="KW-1185">Reference proteome</keyword>
<gene>
    <name evidence="3" type="ORF">V6N12_025190</name>
</gene>
<keyword evidence="2" id="KW-0812">Transmembrane</keyword>
<comment type="caution">
    <text evidence="3">The sequence shown here is derived from an EMBL/GenBank/DDBJ whole genome shotgun (WGS) entry which is preliminary data.</text>
</comment>
<sequence length="157" mass="17761">MFLIPRNSDPDASSIFVGRQISMLELLFLVLTVLLLVLFLFTSADLPLNIYPIRLRPRNFSIAVALLLLASIFCPPSLFWPIHLFVVASYPCHGLLFHLFENLFRWFYGFLRLLPTYSVTIVTPNEGSSSSRPPLPDDIEVGRIQEQDPAEHSDSGV</sequence>